<dbReference type="AlphaFoldDB" id="A0A8H5EUK1"/>
<evidence type="ECO:0000256" key="1">
    <source>
        <dbReference type="ARBA" id="ARBA00004173"/>
    </source>
</evidence>
<keyword evidence="4" id="KW-0408">Iron</keyword>
<keyword evidence="6" id="KW-0496">Mitochondrion</keyword>
<keyword evidence="10" id="KW-1185">Reference proteome</keyword>
<evidence type="ECO:0000256" key="5">
    <source>
        <dbReference type="ARBA" id="ARBA00023014"/>
    </source>
</evidence>
<sequence>MLLRQASKKAPKCLVSSSKCLAISSARLSTSAQRAGPSNEPLKLDPSYQQLFKDVHISLQKAKISPPKKKDLQIVNEQAQTQLLDMSADDWTTMHPDADTILEEESGSREARKSPAAAFGSKHIGTVVFPLELQMAINQLVAAGEKSELRSDATRLFTAQGTNGERESDWDSQYDKVYRSRQQTARHSVRDGTAFATIALPAHYSAITAVLENVKHRIGPDWTIDNVIDFGAGTGSGLWASVYAFQNKQFKADDDAKHKIALDTTIKFYKGIDKRAGLVSIGEIIVGNADVGNLKTEWKKSFKETDILLKDDGPTTLALSAFMLSSLPNTVAQKTMVEEMWNSGAHTIILIDHNTEEGFEAVAHAREYLLKLGRAEIEEPETAMWDTRGAHVVAPCPHDGACPLLTSGGASLVCGYVQRSQRPDFLRKTKHTGVGHEDIGYSYVVIQRGPRPPRQDTSVGRIGVIGRRELEKEIEAKIPMKELAVHVEGSVQEPESGVIYPPSVLEYEGSTLNDEEMQAQLRKEAYQWPRLVFTPLKKSGHIILDSCTAEGKIMRLTIPKSQGKQPFYDARKSSWGDIFPHAPKNAPLERNQPKTRGLKNPAAIVTGGDIGKRKDHFKNKERVSYLKVADEVRASKKRSKREFALTRGAKVWSD</sequence>
<dbReference type="PANTHER" id="PTHR13184:SF5">
    <property type="entry name" value="METHYLTRANSFERASE-LIKE PROTEIN 17, MITOCHONDRIAL"/>
    <property type="match status" value="1"/>
</dbReference>
<dbReference type="PANTHER" id="PTHR13184">
    <property type="entry name" value="37S RIBOSOMAL PROTEIN S22"/>
    <property type="match status" value="1"/>
</dbReference>
<evidence type="ECO:0000256" key="7">
    <source>
        <dbReference type="ARBA" id="ARBA00045681"/>
    </source>
</evidence>
<comment type="subcellular location">
    <subcellularLocation>
        <location evidence="1">Mitochondrion</location>
    </subcellularLocation>
</comment>
<dbReference type="GO" id="GO:0051536">
    <property type="term" value="F:iron-sulfur cluster binding"/>
    <property type="evidence" value="ECO:0007669"/>
    <property type="project" value="UniProtKB-KW"/>
</dbReference>
<evidence type="ECO:0000256" key="8">
    <source>
        <dbReference type="SAM" id="MobiDB-lite"/>
    </source>
</evidence>
<feature type="region of interest" description="Disordered" evidence="8">
    <location>
        <begin position="579"/>
        <end position="602"/>
    </location>
</feature>
<keyword evidence="2" id="KW-0479">Metal-binding</keyword>
<evidence type="ECO:0000256" key="3">
    <source>
        <dbReference type="ARBA" id="ARBA00022946"/>
    </source>
</evidence>
<protein>
    <recommendedName>
        <fullName evidence="11">Rsm22-domain-containing protein</fullName>
    </recommendedName>
</protein>
<evidence type="ECO:0000313" key="9">
    <source>
        <dbReference type="EMBL" id="KAF5312896.1"/>
    </source>
</evidence>
<evidence type="ECO:0000256" key="4">
    <source>
        <dbReference type="ARBA" id="ARBA00023004"/>
    </source>
</evidence>
<accession>A0A8H5EUK1</accession>
<comment type="function">
    <text evidence="7">Mitochondrial ribosome (mitoribosome) assembly factor. Binds at the interface of the head and body domains of the mitochondrial small ribosomal subunit (mt-SSU), occluding the mRNA channel and preventing compaction of the head domain towards the body. Probable inactive methyltransferase: retains the characteristic folding and ability to bind S-adenosyl-L-methionine, but it probably lost its methyltransferase activity.</text>
</comment>
<evidence type="ECO:0000313" key="10">
    <source>
        <dbReference type="Proteomes" id="UP000567179"/>
    </source>
</evidence>
<dbReference type="OrthoDB" id="421327at2759"/>
<keyword evidence="3" id="KW-0809">Transit peptide</keyword>
<dbReference type="GO" id="GO:0005763">
    <property type="term" value="C:mitochondrial small ribosomal subunit"/>
    <property type="evidence" value="ECO:0007669"/>
    <property type="project" value="TreeGrafter"/>
</dbReference>
<dbReference type="Pfam" id="PF09243">
    <property type="entry name" value="Rsm22"/>
    <property type="match status" value="2"/>
</dbReference>
<keyword evidence="5" id="KW-0411">Iron-sulfur</keyword>
<evidence type="ECO:0008006" key="11">
    <source>
        <dbReference type="Google" id="ProtNLM"/>
    </source>
</evidence>
<dbReference type="GO" id="GO:0008168">
    <property type="term" value="F:methyltransferase activity"/>
    <property type="evidence" value="ECO:0007669"/>
    <property type="project" value="InterPro"/>
</dbReference>
<proteinExistence type="predicted"/>
<organism evidence="9 10">
    <name type="scientific">Psilocybe cf. subviscida</name>
    <dbReference type="NCBI Taxonomy" id="2480587"/>
    <lineage>
        <taxon>Eukaryota</taxon>
        <taxon>Fungi</taxon>
        <taxon>Dikarya</taxon>
        <taxon>Basidiomycota</taxon>
        <taxon>Agaricomycotina</taxon>
        <taxon>Agaricomycetes</taxon>
        <taxon>Agaricomycetidae</taxon>
        <taxon>Agaricales</taxon>
        <taxon>Agaricineae</taxon>
        <taxon>Strophariaceae</taxon>
        <taxon>Psilocybe</taxon>
    </lineage>
</organism>
<dbReference type="InterPro" id="IPR052571">
    <property type="entry name" value="Mt_RNA_Methyltransferase"/>
</dbReference>
<reference evidence="9 10" key="1">
    <citation type="journal article" date="2020" name="ISME J.">
        <title>Uncovering the hidden diversity of litter-decomposition mechanisms in mushroom-forming fungi.</title>
        <authorList>
            <person name="Floudas D."/>
            <person name="Bentzer J."/>
            <person name="Ahren D."/>
            <person name="Johansson T."/>
            <person name="Persson P."/>
            <person name="Tunlid A."/>
        </authorList>
    </citation>
    <scope>NUCLEOTIDE SEQUENCE [LARGE SCALE GENOMIC DNA]</scope>
    <source>
        <strain evidence="9 10">CBS 101986</strain>
    </source>
</reference>
<evidence type="ECO:0000256" key="2">
    <source>
        <dbReference type="ARBA" id="ARBA00022723"/>
    </source>
</evidence>
<dbReference type="InterPro" id="IPR015324">
    <property type="entry name" value="Ribosomal_Rsm22-like"/>
</dbReference>
<dbReference type="GO" id="GO:0006412">
    <property type="term" value="P:translation"/>
    <property type="evidence" value="ECO:0007669"/>
    <property type="project" value="InterPro"/>
</dbReference>
<dbReference type="Proteomes" id="UP000567179">
    <property type="component" value="Unassembled WGS sequence"/>
</dbReference>
<evidence type="ECO:0000256" key="6">
    <source>
        <dbReference type="ARBA" id="ARBA00023128"/>
    </source>
</evidence>
<gene>
    <name evidence="9" type="ORF">D9619_002736</name>
</gene>
<dbReference type="EMBL" id="JAACJJ010000056">
    <property type="protein sequence ID" value="KAF5312896.1"/>
    <property type="molecule type" value="Genomic_DNA"/>
</dbReference>
<name>A0A8H5EUK1_9AGAR</name>
<comment type="caution">
    <text evidence="9">The sequence shown here is derived from an EMBL/GenBank/DDBJ whole genome shotgun (WGS) entry which is preliminary data.</text>
</comment>
<dbReference type="GO" id="GO:0003735">
    <property type="term" value="F:structural constituent of ribosome"/>
    <property type="evidence" value="ECO:0007669"/>
    <property type="project" value="TreeGrafter"/>
</dbReference>
<dbReference type="GO" id="GO:0046872">
    <property type="term" value="F:metal ion binding"/>
    <property type="evidence" value="ECO:0007669"/>
    <property type="project" value="UniProtKB-KW"/>
</dbReference>